<dbReference type="Proteomes" id="UP001234989">
    <property type="component" value="Chromosome 3"/>
</dbReference>
<dbReference type="EMBL" id="CP133614">
    <property type="protein sequence ID" value="WMV18867.1"/>
    <property type="molecule type" value="Genomic_DNA"/>
</dbReference>
<dbReference type="AlphaFoldDB" id="A0AAF0Q8A9"/>
<accession>A0AAF0Q8A9</accession>
<proteinExistence type="predicted"/>
<protein>
    <submittedName>
        <fullName evidence="1">Uncharacterized protein</fullName>
    </submittedName>
</protein>
<reference evidence="1" key="1">
    <citation type="submission" date="2023-08" db="EMBL/GenBank/DDBJ databases">
        <title>A de novo genome assembly of Solanum verrucosum Schlechtendal, a Mexican diploid species geographically isolated from the other diploid A-genome species in potato relatives.</title>
        <authorList>
            <person name="Hosaka K."/>
        </authorList>
    </citation>
    <scope>NUCLEOTIDE SEQUENCE</scope>
    <source>
        <tissue evidence="1">Young leaves</tissue>
    </source>
</reference>
<name>A0AAF0Q8A9_SOLVR</name>
<gene>
    <name evidence="1" type="ORF">MTR67_012252</name>
</gene>
<keyword evidence="2" id="KW-1185">Reference proteome</keyword>
<organism evidence="1 2">
    <name type="scientific">Solanum verrucosum</name>
    <dbReference type="NCBI Taxonomy" id="315347"/>
    <lineage>
        <taxon>Eukaryota</taxon>
        <taxon>Viridiplantae</taxon>
        <taxon>Streptophyta</taxon>
        <taxon>Embryophyta</taxon>
        <taxon>Tracheophyta</taxon>
        <taxon>Spermatophyta</taxon>
        <taxon>Magnoliopsida</taxon>
        <taxon>eudicotyledons</taxon>
        <taxon>Gunneridae</taxon>
        <taxon>Pentapetalae</taxon>
        <taxon>asterids</taxon>
        <taxon>lamiids</taxon>
        <taxon>Solanales</taxon>
        <taxon>Solanaceae</taxon>
        <taxon>Solanoideae</taxon>
        <taxon>Solaneae</taxon>
        <taxon>Solanum</taxon>
    </lineage>
</organism>
<evidence type="ECO:0000313" key="2">
    <source>
        <dbReference type="Proteomes" id="UP001234989"/>
    </source>
</evidence>
<sequence length="66" mass="7379">MMVTSHIKGLMDMVVLSFDKDFPEKVPLTLLSSTKKGCLTLSPKEMVMGLYFHIVVNVDVSMCENV</sequence>
<evidence type="ECO:0000313" key="1">
    <source>
        <dbReference type="EMBL" id="WMV18867.1"/>
    </source>
</evidence>